<evidence type="ECO:0000313" key="8">
    <source>
        <dbReference type="Proteomes" id="UP000324233"/>
    </source>
</evidence>
<dbReference type="Proteomes" id="UP000324233">
    <property type="component" value="Chromosome"/>
</dbReference>
<evidence type="ECO:0000256" key="4">
    <source>
        <dbReference type="ARBA" id="ARBA00022679"/>
    </source>
</evidence>
<organism evidence="7 8">
    <name type="scientific">Aquisphaera giovannonii</name>
    <dbReference type="NCBI Taxonomy" id="406548"/>
    <lineage>
        <taxon>Bacteria</taxon>
        <taxon>Pseudomonadati</taxon>
        <taxon>Planctomycetota</taxon>
        <taxon>Planctomycetia</taxon>
        <taxon>Isosphaerales</taxon>
        <taxon>Isosphaeraceae</taxon>
        <taxon>Aquisphaera</taxon>
    </lineage>
</organism>
<keyword evidence="2" id="KW-1003">Cell membrane</keyword>
<dbReference type="Pfam" id="PF03279">
    <property type="entry name" value="Lip_A_acyltrans"/>
    <property type="match status" value="1"/>
</dbReference>
<evidence type="ECO:0000256" key="2">
    <source>
        <dbReference type="ARBA" id="ARBA00022475"/>
    </source>
</evidence>
<dbReference type="AlphaFoldDB" id="A0A5B9W2D1"/>
<comment type="subcellular location">
    <subcellularLocation>
        <location evidence="1">Cell inner membrane</location>
    </subcellularLocation>
</comment>
<keyword evidence="8" id="KW-1185">Reference proteome</keyword>
<protein>
    <submittedName>
        <fullName evidence="7">Lipid A biosynthesis lauroyl acyltransferase</fullName>
        <ecNumber evidence="7">2.3.1.-</ecNumber>
    </submittedName>
</protein>
<sequence>MARHKKRRPWLDYLVYLAVRSVVAGARRLPTGVCYRLASLLAWVMYKVDKRHRQVGLENLRLAFGDELDEAGRDRIVRGVYRHFCMMIMEILHTYGRIDLTNWRRHVKLVGHPPVLDRLITGGPLILLTGHYGNWEIAGYLFGLFGFPTASVARTLDNPYLEAYLKSFRECTGQTLIPKSGGYDQILDVLQSGRTLSMLADQDAGQRGMFVEFFGRPASTHKAIALLAIEHRAPVVVGVARRVGPGFKYELRCADIIEPEEFQGTTDDARLLTQRYTTALEGLIRQDPTQYLWLHRRWKHQPQPRKRATAGVTA</sequence>
<dbReference type="PANTHER" id="PTHR30606">
    <property type="entry name" value="LIPID A BIOSYNTHESIS LAUROYL ACYLTRANSFERASE"/>
    <property type="match status" value="1"/>
</dbReference>
<dbReference type="GO" id="GO:0005886">
    <property type="term" value="C:plasma membrane"/>
    <property type="evidence" value="ECO:0007669"/>
    <property type="project" value="UniProtKB-SubCell"/>
</dbReference>
<evidence type="ECO:0000313" key="7">
    <source>
        <dbReference type="EMBL" id="QEH34357.1"/>
    </source>
</evidence>
<dbReference type="OrthoDB" id="9801955at2"/>
<dbReference type="PANTHER" id="PTHR30606:SF10">
    <property type="entry name" value="PHOSPHATIDYLINOSITOL MANNOSIDE ACYLTRANSFERASE"/>
    <property type="match status" value="1"/>
</dbReference>
<proteinExistence type="predicted"/>
<dbReference type="RefSeq" id="WP_148594291.1">
    <property type="nucleotide sequence ID" value="NZ_CP042997.1"/>
</dbReference>
<dbReference type="EC" id="2.3.1.-" evidence="7"/>
<keyword evidence="3" id="KW-0997">Cell inner membrane</keyword>
<gene>
    <name evidence="7" type="primary">htrB</name>
    <name evidence="7" type="ORF">OJF2_28940</name>
</gene>
<evidence type="ECO:0000256" key="3">
    <source>
        <dbReference type="ARBA" id="ARBA00022519"/>
    </source>
</evidence>
<reference evidence="7 8" key="1">
    <citation type="submission" date="2019-08" db="EMBL/GenBank/DDBJ databases">
        <title>Deep-cultivation of Planctomycetes and their phenomic and genomic characterization uncovers novel biology.</title>
        <authorList>
            <person name="Wiegand S."/>
            <person name="Jogler M."/>
            <person name="Boedeker C."/>
            <person name="Pinto D."/>
            <person name="Vollmers J."/>
            <person name="Rivas-Marin E."/>
            <person name="Kohn T."/>
            <person name="Peeters S.H."/>
            <person name="Heuer A."/>
            <person name="Rast P."/>
            <person name="Oberbeckmann S."/>
            <person name="Bunk B."/>
            <person name="Jeske O."/>
            <person name="Meyerdierks A."/>
            <person name="Storesund J.E."/>
            <person name="Kallscheuer N."/>
            <person name="Luecker S."/>
            <person name="Lage O.M."/>
            <person name="Pohl T."/>
            <person name="Merkel B.J."/>
            <person name="Hornburger P."/>
            <person name="Mueller R.-W."/>
            <person name="Bruemmer F."/>
            <person name="Labrenz M."/>
            <person name="Spormann A.M."/>
            <person name="Op den Camp H."/>
            <person name="Overmann J."/>
            <person name="Amann R."/>
            <person name="Jetten M.S.M."/>
            <person name="Mascher T."/>
            <person name="Medema M.H."/>
            <person name="Devos D.P."/>
            <person name="Kaster A.-K."/>
            <person name="Ovreas L."/>
            <person name="Rohde M."/>
            <person name="Galperin M.Y."/>
            <person name="Jogler C."/>
        </authorList>
    </citation>
    <scope>NUCLEOTIDE SEQUENCE [LARGE SCALE GENOMIC DNA]</scope>
    <source>
        <strain evidence="7 8">OJF2</strain>
    </source>
</reference>
<dbReference type="CDD" id="cd07984">
    <property type="entry name" value="LPLAT_LABLAT-like"/>
    <property type="match status" value="1"/>
</dbReference>
<dbReference type="PIRSF" id="PIRSF026649">
    <property type="entry name" value="MsbB"/>
    <property type="match status" value="1"/>
</dbReference>
<evidence type="ECO:0000256" key="6">
    <source>
        <dbReference type="ARBA" id="ARBA00023315"/>
    </source>
</evidence>
<dbReference type="KEGG" id="agv:OJF2_28940"/>
<keyword evidence="5" id="KW-0472">Membrane</keyword>
<dbReference type="EMBL" id="CP042997">
    <property type="protein sequence ID" value="QEH34357.1"/>
    <property type="molecule type" value="Genomic_DNA"/>
</dbReference>
<dbReference type="GO" id="GO:0016746">
    <property type="term" value="F:acyltransferase activity"/>
    <property type="evidence" value="ECO:0007669"/>
    <property type="project" value="UniProtKB-KW"/>
</dbReference>
<evidence type="ECO:0000256" key="5">
    <source>
        <dbReference type="ARBA" id="ARBA00023136"/>
    </source>
</evidence>
<keyword evidence="4 7" id="KW-0808">Transferase</keyword>
<dbReference type="InterPro" id="IPR004960">
    <property type="entry name" value="LipA_acyltrans"/>
</dbReference>
<accession>A0A5B9W2D1</accession>
<keyword evidence="6 7" id="KW-0012">Acyltransferase</keyword>
<dbReference type="GO" id="GO:0009247">
    <property type="term" value="P:glycolipid biosynthetic process"/>
    <property type="evidence" value="ECO:0007669"/>
    <property type="project" value="UniProtKB-ARBA"/>
</dbReference>
<evidence type="ECO:0000256" key="1">
    <source>
        <dbReference type="ARBA" id="ARBA00004533"/>
    </source>
</evidence>
<name>A0A5B9W2D1_9BACT</name>